<dbReference type="AlphaFoldDB" id="A0A8H3CAH2"/>
<feature type="region of interest" description="Disordered" evidence="1">
    <location>
        <begin position="497"/>
        <end position="562"/>
    </location>
</feature>
<dbReference type="Proteomes" id="UP000663843">
    <property type="component" value="Unassembled WGS sequence"/>
</dbReference>
<proteinExistence type="predicted"/>
<feature type="compositionally biased region" description="Polar residues" evidence="1">
    <location>
        <begin position="366"/>
        <end position="381"/>
    </location>
</feature>
<feature type="compositionally biased region" description="Acidic residues" evidence="1">
    <location>
        <begin position="539"/>
        <end position="557"/>
    </location>
</feature>
<comment type="caution">
    <text evidence="2">The sequence shown here is derived from an EMBL/GenBank/DDBJ whole genome shotgun (WGS) entry which is preliminary data.</text>
</comment>
<protein>
    <submittedName>
        <fullName evidence="2">Uncharacterized protein</fullName>
    </submittedName>
</protein>
<evidence type="ECO:0000313" key="2">
    <source>
        <dbReference type="EMBL" id="CAE6477808.1"/>
    </source>
</evidence>
<name>A0A8H3CAH2_9AGAM</name>
<evidence type="ECO:0000313" key="3">
    <source>
        <dbReference type="Proteomes" id="UP000663843"/>
    </source>
</evidence>
<dbReference type="EMBL" id="CAJMWT010003731">
    <property type="protein sequence ID" value="CAE6477808.1"/>
    <property type="molecule type" value="Genomic_DNA"/>
</dbReference>
<sequence>MSKPEAAEATQANHPTGSRPQSRPGSRAGSPAPSRSGLNPAWKQHVRWDGKVRPLHDKIYDQIPEAKKLRELAKKSFIVPAWLAKLESPEWSAYCKYTRRLRGRAKALSLAVSRSEFTLNKDDEDLSFDVHESLPFILHIPRHASALQSHLMVEPMEADRRHPMDTLASLVWDLQSDKNIIYRTERKLAIPCLPRQERQAKPENTGEVQPDACTFIFLPDSEEEVPKTAKTALSCFSTGLSHQYALQWVTEFKRDYDEPISKCQVIEGLVSALYQRRALGFPNHFVFGTAQPISKCQVIEGLVSALYHRRALGFPNHFVFGTAHCSRTTLEVLAATWVPSDELAESGARSQEADVERAGPGDQDVSENSSPEADTVSSTLKTGEEAKIKSAITPGDRADDPPEENSPRGNDATSSIPETGEKTVDADTSLSIKEIKRYKKIVIYSIATYDMTVTQDILQLYLLMRQTLVLAQQYRDEIIKDSVGRINQLINEAKEFYEWSPPPRPKSDRGTKRPRTGSEYSNPFGPTPENDSMSVDPYDGSDCESDPEELESPEDDVGPTRRVVGEVSSYTFINYAYPEDVGACAFGNWYSTQPSVSQTV</sequence>
<feature type="region of interest" description="Disordered" evidence="1">
    <location>
        <begin position="1"/>
        <end position="43"/>
    </location>
</feature>
<reference evidence="2" key="1">
    <citation type="submission" date="2021-01" db="EMBL/GenBank/DDBJ databases">
        <authorList>
            <person name="Kaushik A."/>
        </authorList>
    </citation>
    <scope>NUCLEOTIDE SEQUENCE</scope>
    <source>
        <strain evidence="2">AG2-2IIIB</strain>
    </source>
</reference>
<feature type="compositionally biased region" description="Polar residues" evidence="1">
    <location>
        <begin position="407"/>
        <end position="417"/>
    </location>
</feature>
<gene>
    <name evidence="2" type="ORF">RDB_LOCUS113996</name>
</gene>
<organism evidence="2 3">
    <name type="scientific">Rhizoctonia solani</name>
    <dbReference type="NCBI Taxonomy" id="456999"/>
    <lineage>
        <taxon>Eukaryota</taxon>
        <taxon>Fungi</taxon>
        <taxon>Dikarya</taxon>
        <taxon>Basidiomycota</taxon>
        <taxon>Agaricomycotina</taxon>
        <taxon>Agaricomycetes</taxon>
        <taxon>Cantharellales</taxon>
        <taxon>Ceratobasidiaceae</taxon>
        <taxon>Rhizoctonia</taxon>
    </lineage>
</organism>
<feature type="compositionally biased region" description="Polar residues" evidence="1">
    <location>
        <begin position="10"/>
        <end position="24"/>
    </location>
</feature>
<feature type="region of interest" description="Disordered" evidence="1">
    <location>
        <begin position="344"/>
        <end position="427"/>
    </location>
</feature>
<evidence type="ECO:0000256" key="1">
    <source>
        <dbReference type="SAM" id="MobiDB-lite"/>
    </source>
</evidence>
<accession>A0A8H3CAH2</accession>